<evidence type="ECO:0000313" key="3">
    <source>
        <dbReference type="Proteomes" id="UP000049979"/>
    </source>
</evidence>
<accession>A0A0M6WRT8</accession>
<evidence type="ECO:0000313" key="2">
    <source>
        <dbReference type="EMBL" id="CUN00965.1"/>
    </source>
</evidence>
<name>A0A0M6WRT8_9FIRM</name>
<dbReference type="AlphaFoldDB" id="A0A0M6WRT8"/>
<keyword evidence="3" id="KW-1185">Reference proteome</keyword>
<reference evidence="3" key="2">
    <citation type="submission" date="2015-05" db="EMBL/GenBank/DDBJ databases">
        <authorList>
            <consortium name="Pathogen Informatics"/>
        </authorList>
    </citation>
    <scope>NUCLEOTIDE SEQUENCE [LARGE SCALE GENOMIC DNA]</scope>
    <source>
        <strain evidence="2 4">2789STDY5608863</strain>
        <strain evidence="3">M72</strain>
    </source>
</reference>
<dbReference type="EMBL" id="CVRR01000033">
    <property type="protein sequence ID" value="CRL40336.1"/>
    <property type="molecule type" value="Genomic_DNA"/>
</dbReference>
<dbReference type="Proteomes" id="UP000049979">
    <property type="component" value="Unassembled WGS sequence"/>
</dbReference>
<reference evidence="1" key="1">
    <citation type="submission" date="2015-05" db="EMBL/GenBank/DDBJ databases">
        <authorList>
            <person name="Wang D.B."/>
            <person name="Wang M."/>
        </authorList>
    </citation>
    <scope>NUCLEOTIDE SEQUENCE [LARGE SCALE GENOMIC DNA]</scope>
    <source>
        <strain evidence="1">M72</strain>
    </source>
</reference>
<sequence length="34" mass="4034">MKGYVVENGYMGYLDGKYVLFADESDYEEVYEEQ</sequence>
<evidence type="ECO:0000313" key="4">
    <source>
        <dbReference type="Proteomes" id="UP000095495"/>
    </source>
</evidence>
<gene>
    <name evidence="2" type="ORF">ERS852420_02119</name>
    <name evidence="1" type="ORF">M72_09161</name>
</gene>
<evidence type="ECO:0000313" key="1">
    <source>
        <dbReference type="EMBL" id="CRL40336.1"/>
    </source>
</evidence>
<proteinExistence type="predicted"/>
<dbReference type="STRING" id="301302.ERS852420_02119"/>
<protein>
    <submittedName>
        <fullName evidence="1">Uncharacterized protein</fullName>
    </submittedName>
</protein>
<dbReference type="Proteomes" id="UP000095495">
    <property type="component" value="Unassembled WGS sequence"/>
</dbReference>
<dbReference type="EMBL" id="CYXV01000008">
    <property type="protein sequence ID" value="CUN00965.1"/>
    <property type="molecule type" value="Genomic_DNA"/>
</dbReference>
<organism evidence="1 3">
    <name type="scientific">Roseburia faecis</name>
    <dbReference type="NCBI Taxonomy" id="301302"/>
    <lineage>
        <taxon>Bacteria</taxon>
        <taxon>Bacillati</taxon>
        <taxon>Bacillota</taxon>
        <taxon>Clostridia</taxon>
        <taxon>Lachnospirales</taxon>
        <taxon>Lachnospiraceae</taxon>
        <taxon>Roseburia</taxon>
    </lineage>
</organism>